<accession>A0ABQ4WST6</accession>
<name>A0ABQ4WST6_9ASTR</name>
<organism evidence="1 2">
    <name type="scientific">Tanacetum coccineum</name>
    <dbReference type="NCBI Taxonomy" id="301880"/>
    <lineage>
        <taxon>Eukaryota</taxon>
        <taxon>Viridiplantae</taxon>
        <taxon>Streptophyta</taxon>
        <taxon>Embryophyta</taxon>
        <taxon>Tracheophyta</taxon>
        <taxon>Spermatophyta</taxon>
        <taxon>Magnoliopsida</taxon>
        <taxon>eudicotyledons</taxon>
        <taxon>Gunneridae</taxon>
        <taxon>Pentapetalae</taxon>
        <taxon>asterids</taxon>
        <taxon>campanulids</taxon>
        <taxon>Asterales</taxon>
        <taxon>Asteraceae</taxon>
        <taxon>Asteroideae</taxon>
        <taxon>Anthemideae</taxon>
        <taxon>Anthemidinae</taxon>
        <taxon>Tanacetum</taxon>
    </lineage>
</organism>
<proteinExistence type="predicted"/>
<reference evidence="1" key="2">
    <citation type="submission" date="2022-01" db="EMBL/GenBank/DDBJ databases">
        <authorList>
            <person name="Yamashiro T."/>
            <person name="Shiraishi A."/>
            <person name="Satake H."/>
            <person name="Nakayama K."/>
        </authorList>
    </citation>
    <scope>NUCLEOTIDE SEQUENCE</scope>
</reference>
<reference evidence="1" key="1">
    <citation type="journal article" date="2022" name="Int. J. Mol. Sci.">
        <title>Draft Genome of Tanacetum Coccineum: Genomic Comparison of Closely Related Tanacetum-Family Plants.</title>
        <authorList>
            <person name="Yamashiro T."/>
            <person name="Shiraishi A."/>
            <person name="Nakayama K."/>
            <person name="Satake H."/>
        </authorList>
    </citation>
    <scope>NUCLEOTIDE SEQUENCE</scope>
</reference>
<evidence type="ECO:0000313" key="1">
    <source>
        <dbReference type="EMBL" id="GJS55848.1"/>
    </source>
</evidence>
<keyword evidence="2" id="KW-1185">Reference proteome</keyword>
<gene>
    <name evidence="1" type="ORF">Tco_0629210</name>
</gene>
<evidence type="ECO:0000313" key="2">
    <source>
        <dbReference type="Proteomes" id="UP001151760"/>
    </source>
</evidence>
<comment type="caution">
    <text evidence="1">The sequence shown here is derived from an EMBL/GenBank/DDBJ whole genome shotgun (WGS) entry which is preliminary data.</text>
</comment>
<sequence length="132" mass="14379">MPSTPGEENREVELVCDNPEVGNMALPMVVDNCGGLLILFLDIVTINVDIAVADNFWTGAGSLVLSYRNQALNHSILEAFNRKSLPPAAEFNNLVSCRILGISRNVSILNPIAENAMMRDPLRRSLNGPMLS</sequence>
<protein>
    <submittedName>
        <fullName evidence="1">Uncharacterized protein</fullName>
    </submittedName>
</protein>
<dbReference type="EMBL" id="BQNB010008896">
    <property type="protein sequence ID" value="GJS55848.1"/>
    <property type="molecule type" value="Genomic_DNA"/>
</dbReference>
<dbReference type="Proteomes" id="UP001151760">
    <property type="component" value="Unassembled WGS sequence"/>
</dbReference>